<feature type="region of interest" description="Disordered" evidence="1">
    <location>
        <begin position="248"/>
        <end position="273"/>
    </location>
</feature>
<name>A0ABY6DQT7_9NEIS</name>
<evidence type="ECO:0000313" key="2">
    <source>
        <dbReference type="EMBL" id="UXY16739.1"/>
    </source>
</evidence>
<evidence type="ECO:0000256" key="1">
    <source>
        <dbReference type="SAM" id="MobiDB-lite"/>
    </source>
</evidence>
<sequence>MAGKTKFFRVALEGATTDGRVIQRAWIEQMAKNYRPTRYGARCNLEHIKGISPDSPFCAYGDVLALKAEPVQEEGGKLGLYAQIDPTDEAIALNRKRKKVYPSIEIDTEFADSGEAYLVGLAFTDTPASLGTDMLAFAAGAKVNPFASRKQRPENLFSAADFAIELELESDEDTGPGILDKVKQLFSRSAQAQAGRNKETDEAIELVASDQASLRQAYSRDIKALQAEVGALKADQDKDREAFTALREELSQQDSGGQRPAAKGGDVNHATDC</sequence>
<keyword evidence="3" id="KW-1185">Reference proteome</keyword>
<protein>
    <submittedName>
        <fullName evidence="2">GPO family capsid scaffolding protein</fullName>
    </submittedName>
</protein>
<dbReference type="Pfam" id="PF05929">
    <property type="entry name" value="Phage_GPO"/>
    <property type="match status" value="1"/>
</dbReference>
<dbReference type="EMBL" id="CP106753">
    <property type="protein sequence ID" value="UXY16739.1"/>
    <property type="molecule type" value="Genomic_DNA"/>
</dbReference>
<gene>
    <name evidence="2" type="ORF">N8I74_06870</name>
</gene>
<proteinExistence type="predicted"/>
<accession>A0ABY6DQT7</accession>
<dbReference type="RefSeq" id="WP_263126129.1">
    <property type="nucleotide sequence ID" value="NZ_CP106753.1"/>
</dbReference>
<reference evidence="2" key="1">
    <citation type="submission" date="2022-10" db="EMBL/GenBank/DDBJ databases">
        <title>Chitiniphilus purpureus sp. nov., a novel chitin-degrading bacterium isolated from crawfish pond sediment.</title>
        <authorList>
            <person name="Li K."/>
        </authorList>
    </citation>
    <scope>NUCLEOTIDE SEQUENCE</scope>
    <source>
        <strain evidence="2">CD1</strain>
    </source>
</reference>
<evidence type="ECO:0000313" key="3">
    <source>
        <dbReference type="Proteomes" id="UP001061302"/>
    </source>
</evidence>
<organism evidence="2 3">
    <name type="scientific">Chitiniphilus purpureus</name>
    <dbReference type="NCBI Taxonomy" id="2981137"/>
    <lineage>
        <taxon>Bacteria</taxon>
        <taxon>Pseudomonadati</taxon>
        <taxon>Pseudomonadota</taxon>
        <taxon>Betaproteobacteria</taxon>
        <taxon>Neisseriales</taxon>
        <taxon>Chitinibacteraceae</taxon>
        <taxon>Chitiniphilus</taxon>
    </lineage>
</organism>
<dbReference type="Proteomes" id="UP001061302">
    <property type="component" value="Chromosome"/>
</dbReference>
<dbReference type="InterPro" id="IPR009228">
    <property type="entry name" value="Capsid_scaffold_GpO"/>
</dbReference>